<accession>A0ACC1Q533</accession>
<reference evidence="1" key="1">
    <citation type="submission" date="2022-08" db="EMBL/GenBank/DDBJ databases">
        <title>Genome Sequence of Pycnoporus sanguineus.</title>
        <authorList>
            <person name="Buettner E."/>
        </authorList>
    </citation>
    <scope>NUCLEOTIDE SEQUENCE</scope>
    <source>
        <strain evidence="1">CG-C14</strain>
    </source>
</reference>
<proteinExistence type="predicted"/>
<evidence type="ECO:0000313" key="1">
    <source>
        <dbReference type="EMBL" id="KAJ3008788.1"/>
    </source>
</evidence>
<keyword evidence="2" id="KW-1185">Reference proteome</keyword>
<gene>
    <name evidence="1" type="ORF">NUW54_g3027</name>
</gene>
<dbReference type="EMBL" id="JANSHE010000609">
    <property type="protein sequence ID" value="KAJ3008788.1"/>
    <property type="molecule type" value="Genomic_DNA"/>
</dbReference>
<comment type="caution">
    <text evidence="1">The sequence shown here is derived from an EMBL/GenBank/DDBJ whole genome shotgun (WGS) entry which is preliminary data.</text>
</comment>
<sequence>MPDISPSTLVPSDRTTGTTDMPPPLLLAKFVLLIVAMISEFVTYLSPTPSPGKEDVQRYNGGDFMARSATAISYLSAVSAPPRVL</sequence>
<evidence type="ECO:0000313" key="2">
    <source>
        <dbReference type="Proteomes" id="UP001144978"/>
    </source>
</evidence>
<organism evidence="1 2">
    <name type="scientific">Trametes sanguinea</name>
    <dbReference type="NCBI Taxonomy" id="158606"/>
    <lineage>
        <taxon>Eukaryota</taxon>
        <taxon>Fungi</taxon>
        <taxon>Dikarya</taxon>
        <taxon>Basidiomycota</taxon>
        <taxon>Agaricomycotina</taxon>
        <taxon>Agaricomycetes</taxon>
        <taxon>Polyporales</taxon>
        <taxon>Polyporaceae</taxon>
        <taxon>Trametes</taxon>
    </lineage>
</organism>
<name>A0ACC1Q533_9APHY</name>
<protein>
    <submittedName>
        <fullName evidence="1">Uncharacterized protein</fullName>
    </submittedName>
</protein>
<dbReference type="Proteomes" id="UP001144978">
    <property type="component" value="Unassembled WGS sequence"/>
</dbReference>